<dbReference type="GO" id="GO:0005886">
    <property type="term" value="C:plasma membrane"/>
    <property type="evidence" value="ECO:0007669"/>
    <property type="project" value="TreeGrafter"/>
</dbReference>
<dbReference type="RefSeq" id="XP_033459780.1">
    <property type="nucleotide sequence ID" value="XM_033599691.1"/>
</dbReference>
<comment type="subcellular location">
    <subcellularLocation>
        <location evidence="1">Membrane</location>
        <topology evidence="1">Multi-pass membrane protein</topology>
    </subcellularLocation>
</comment>
<keyword evidence="8" id="KW-1185">Reference proteome</keyword>
<feature type="transmembrane region" description="Helical" evidence="7">
    <location>
        <begin position="106"/>
        <end position="123"/>
    </location>
</feature>
<sequence length="560" mass="60630">MRTRPADTVAWYHRTEMTYATPYLLALGLSKSRLSLVWLAGPLGGLLIQPIIGMISDKSRSRYGRRRPFMMAGAISSAICMLILGWAKEIAGIFFRDPEQQRKMAIILAVVDIYILDFVINIAQSTCRALIVDTLPASKQQLGSAWCGRMAGSGHMLVYAIGALDLNAILPNFIGDTQFKKVCLIAALAMATTQGITCIAVHERVLVSDGSKMMQGNVRKELFSLVRQIWHASTNVPARIEAICLVQFWAWIGWFPFMFYGSTWVGEIYLRHVRKATDPIEDALTLVGRLGSTAMIASSTITFLSSIVLPWIIRNPDESAAAADQRTTKGGRRLSDAQPISRPRRLLRRLLRSKPTLLNTWTAGNLMFMASMLFAPTVKSIGFATFILALCGLPSAVNGLATGTFIGIEVNKLGSSLPSYDISSGNDRRNSNDSVELHILHNHGGDDSDSDDDDPHRGRGSSDALHLLHDASLPAAVTSTGELSGIYLGILNIYTTLPQLVGTAISWVVFSILEPGKSPELGGGPAVKSEGLSGIGVCLFIGAIGAGVAAGMSRRLTWIQ</sequence>
<evidence type="ECO:0000313" key="9">
    <source>
        <dbReference type="RefSeq" id="XP_033459780.1"/>
    </source>
</evidence>
<evidence type="ECO:0000256" key="3">
    <source>
        <dbReference type="ARBA" id="ARBA00022692"/>
    </source>
</evidence>
<dbReference type="PANTHER" id="PTHR19432">
    <property type="entry name" value="SUGAR TRANSPORTER"/>
    <property type="match status" value="1"/>
</dbReference>
<dbReference type="Proteomes" id="UP000504637">
    <property type="component" value="Unplaced"/>
</dbReference>
<feature type="transmembrane region" description="Helical" evidence="7">
    <location>
        <begin position="356"/>
        <end position="375"/>
    </location>
</feature>
<gene>
    <name evidence="9" type="ORF">K489DRAFT_215676</name>
</gene>
<proteinExistence type="predicted"/>
<reference evidence="9" key="3">
    <citation type="submission" date="2025-08" db="UniProtKB">
        <authorList>
            <consortium name="RefSeq"/>
        </authorList>
    </citation>
    <scope>IDENTIFICATION</scope>
    <source>
        <strain evidence="9">CBS 342.82</strain>
    </source>
</reference>
<evidence type="ECO:0000256" key="7">
    <source>
        <dbReference type="SAM" id="Phobius"/>
    </source>
</evidence>
<evidence type="ECO:0000313" key="8">
    <source>
        <dbReference type="Proteomes" id="UP000504637"/>
    </source>
</evidence>
<feature type="transmembrane region" description="Helical" evidence="7">
    <location>
        <begin position="381"/>
        <end position="408"/>
    </location>
</feature>
<protein>
    <recommendedName>
        <fullName evidence="10">MFS general substrate transporter</fullName>
    </recommendedName>
</protein>
<dbReference type="GeneID" id="54357490"/>
<keyword evidence="3 7" id="KW-0812">Transmembrane</keyword>
<feature type="transmembrane region" description="Helical" evidence="7">
    <location>
        <begin position="290"/>
        <end position="313"/>
    </location>
</feature>
<evidence type="ECO:0000256" key="5">
    <source>
        <dbReference type="ARBA" id="ARBA00023136"/>
    </source>
</evidence>
<name>A0A6J3M5E0_9PEZI</name>
<dbReference type="PANTHER" id="PTHR19432:SF76">
    <property type="entry name" value="TRANSPORTER, PUTATIVE (EUROFUNG)-RELATED"/>
    <property type="match status" value="1"/>
</dbReference>
<evidence type="ECO:0000256" key="4">
    <source>
        <dbReference type="ARBA" id="ARBA00022989"/>
    </source>
</evidence>
<evidence type="ECO:0000256" key="2">
    <source>
        <dbReference type="ARBA" id="ARBA00022448"/>
    </source>
</evidence>
<evidence type="ECO:0000256" key="1">
    <source>
        <dbReference type="ARBA" id="ARBA00004141"/>
    </source>
</evidence>
<feature type="transmembrane region" description="Helical" evidence="7">
    <location>
        <begin position="491"/>
        <end position="513"/>
    </location>
</feature>
<keyword evidence="2" id="KW-0813">Transport</keyword>
<dbReference type="SUPFAM" id="SSF103473">
    <property type="entry name" value="MFS general substrate transporter"/>
    <property type="match status" value="1"/>
</dbReference>
<keyword evidence="4 7" id="KW-1133">Transmembrane helix</keyword>
<organism evidence="9">
    <name type="scientific">Dissoconium aciculare CBS 342.82</name>
    <dbReference type="NCBI Taxonomy" id="1314786"/>
    <lineage>
        <taxon>Eukaryota</taxon>
        <taxon>Fungi</taxon>
        <taxon>Dikarya</taxon>
        <taxon>Ascomycota</taxon>
        <taxon>Pezizomycotina</taxon>
        <taxon>Dothideomycetes</taxon>
        <taxon>Dothideomycetidae</taxon>
        <taxon>Mycosphaerellales</taxon>
        <taxon>Dissoconiaceae</taxon>
        <taxon>Dissoconium</taxon>
    </lineage>
</organism>
<dbReference type="GO" id="GO:0008506">
    <property type="term" value="F:sucrose:proton symporter activity"/>
    <property type="evidence" value="ECO:0007669"/>
    <property type="project" value="TreeGrafter"/>
</dbReference>
<keyword evidence="5 7" id="KW-0472">Membrane</keyword>
<evidence type="ECO:0000256" key="6">
    <source>
        <dbReference type="SAM" id="MobiDB-lite"/>
    </source>
</evidence>
<feature type="transmembrane region" description="Helical" evidence="7">
    <location>
        <begin position="248"/>
        <end position="270"/>
    </location>
</feature>
<feature type="region of interest" description="Disordered" evidence="6">
    <location>
        <begin position="439"/>
        <end position="461"/>
    </location>
</feature>
<dbReference type="AlphaFoldDB" id="A0A6J3M5E0"/>
<reference evidence="9" key="1">
    <citation type="submission" date="2020-01" db="EMBL/GenBank/DDBJ databases">
        <authorList>
            <consortium name="DOE Joint Genome Institute"/>
            <person name="Haridas S."/>
            <person name="Albert R."/>
            <person name="Binder M."/>
            <person name="Bloem J."/>
            <person name="Labutti K."/>
            <person name="Salamov A."/>
            <person name="Andreopoulos B."/>
            <person name="Baker S.E."/>
            <person name="Barry K."/>
            <person name="Bills G."/>
            <person name="Bluhm B.H."/>
            <person name="Cannon C."/>
            <person name="Castanera R."/>
            <person name="Culley D.E."/>
            <person name="Daum C."/>
            <person name="Ezra D."/>
            <person name="Gonzalez J.B."/>
            <person name="Henrissat B."/>
            <person name="Kuo A."/>
            <person name="Liang C."/>
            <person name="Lipzen A."/>
            <person name="Lutzoni F."/>
            <person name="Magnuson J."/>
            <person name="Mondo S."/>
            <person name="Nolan M."/>
            <person name="Ohm R."/>
            <person name="Pangilinan J."/>
            <person name="Park H.-J."/>
            <person name="Ramirez L."/>
            <person name="Alfaro M."/>
            <person name="Sun H."/>
            <person name="Tritt A."/>
            <person name="Yoshinaga Y."/>
            <person name="Zwiers L.-H."/>
            <person name="Turgeon B.G."/>
            <person name="Goodwin S.B."/>
            <person name="Spatafora J.W."/>
            <person name="Crous P.W."/>
            <person name="Grigoriev I.V."/>
        </authorList>
    </citation>
    <scope>NUCLEOTIDE SEQUENCE</scope>
    <source>
        <strain evidence="9">CBS 342.82</strain>
    </source>
</reference>
<reference evidence="9" key="2">
    <citation type="submission" date="2020-04" db="EMBL/GenBank/DDBJ databases">
        <authorList>
            <consortium name="NCBI Genome Project"/>
        </authorList>
    </citation>
    <scope>NUCLEOTIDE SEQUENCE</scope>
    <source>
        <strain evidence="9">CBS 342.82</strain>
    </source>
</reference>
<accession>A0A6J3M5E0</accession>
<dbReference type="OrthoDB" id="28755at2759"/>
<dbReference type="Pfam" id="PF13347">
    <property type="entry name" value="MFS_2"/>
    <property type="match status" value="1"/>
</dbReference>
<dbReference type="Gene3D" id="1.20.1250.20">
    <property type="entry name" value="MFS general substrate transporter like domains"/>
    <property type="match status" value="1"/>
</dbReference>
<dbReference type="InterPro" id="IPR036259">
    <property type="entry name" value="MFS_trans_sf"/>
</dbReference>
<feature type="transmembrane region" description="Helical" evidence="7">
    <location>
        <begin position="533"/>
        <end position="552"/>
    </location>
</feature>
<evidence type="ECO:0008006" key="10">
    <source>
        <dbReference type="Google" id="ProtNLM"/>
    </source>
</evidence>
<feature type="transmembrane region" description="Helical" evidence="7">
    <location>
        <begin position="68"/>
        <end position="86"/>
    </location>
</feature>
<feature type="transmembrane region" description="Helical" evidence="7">
    <location>
        <begin position="36"/>
        <end position="56"/>
    </location>
</feature>